<dbReference type="InterPro" id="IPR036779">
    <property type="entry name" value="LysM_dom_sf"/>
</dbReference>
<evidence type="ECO:0000313" key="4">
    <source>
        <dbReference type="Proteomes" id="UP000317315"/>
    </source>
</evidence>
<keyword evidence="1" id="KW-0732">Signal</keyword>
<protein>
    <submittedName>
        <fullName evidence="3">LysM domain-containing protein</fullName>
    </submittedName>
</protein>
<gene>
    <name evidence="3" type="ORF">SAMN06269117_1189</name>
</gene>
<feature type="signal peptide" evidence="1">
    <location>
        <begin position="1"/>
        <end position="19"/>
    </location>
</feature>
<dbReference type="AlphaFoldDB" id="A0A521D8E7"/>
<dbReference type="OrthoDB" id="9787225at2"/>
<dbReference type="PROSITE" id="PS51782">
    <property type="entry name" value="LYSM"/>
    <property type="match status" value="1"/>
</dbReference>
<dbReference type="CDD" id="cd00118">
    <property type="entry name" value="LysM"/>
    <property type="match status" value="1"/>
</dbReference>
<keyword evidence="4" id="KW-1185">Reference proteome</keyword>
<dbReference type="SMART" id="SM00257">
    <property type="entry name" value="LysM"/>
    <property type="match status" value="1"/>
</dbReference>
<dbReference type="Gene3D" id="3.10.350.10">
    <property type="entry name" value="LysM domain"/>
    <property type="match status" value="1"/>
</dbReference>
<feature type="domain" description="LysM" evidence="2">
    <location>
        <begin position="42"/>
        <end position="89"/>
    </location>
</feature>
<dbReference type="SUPFAM" id="SSF54106">
    <property type="entry name" value="LysM domain"/>
    <property type="match status" value="1"/>
</dbReference>
<accession>A0A521D8E7</accession>
<sequence>MVRKFIVSLLLSVFLFSNALSNVYQINIVKERKQKKSKNSFILYVVKKGDYLSEILEKFSIPLKFLYRIVEMNGIRNPNFIYPGQKLKIPSFSLTGHKARKINSDTYEKLDLLRKLGAKIDDKGYIFLGDRKISLRKNPKIIVGNREYLVDFGNLSVKDIKFLTSVGINVLEPKQLGKIIDKFIESNFSQVLKNGKFILGASDILIYKYDYLVYDTVSGRRIVINKEPDTPPALRGLLNSYGIYVVEPKFVNPNPSEGLGKLVILKGEGISKISNLLFLLTGKKFKRIEDGVIFPDLKIAVVYDSITPEESVKLKLEGNRVSVLTGNFLYDVKNILSLVPVANKEVVLVLNEPPETNGKRAQFKKRGLLITTQKRTWFMVDDVEKPEEIPYLRYRGVNLIFY</sequence>
<organism evidence="3 4">
    <name type="scientific">Balnearium lithotrophicum</name>
    <dbReference type="NCBI Taxonomy" id="223788"/>
    <lineage>
        <taxon>Bacteria</taxon>
        <taxon>Pseudomonadati</taxon>
        <taxon>Aquificota</taxon>
        <taxon>Aquificia</taxon>
        <taxon>Desulfurobacteriales</taxon>
        <taxon>Desulfurobacteriaceae</taxon>
        <taxon>Balnearium</taxon>
    </lineage>
</organism>
<reference evidence="3 4" key="1">
    <citation type="submission" date="2017-05" db="EMBL/GenBank/DDBJ databases">
        <authorList>
            <person name="Varghese N."/>
            <person name="Submissions S."/>
        </authorList>
    </citation>
    <scope>NUCLEOTIDE SEQUENCE [LARGE SCALE GENOMIC DNA]</scope>
    <source>
        <strain evidence="3 4">DSM 16304</strain>
    </source>
</reference>
<evidence type="ECO:0000259" key="2">
    <source>
        <dbReference type="PROSITE" id="PS51782"/>
    </source>
</evidence>
<feature type="chain" id="PRO_5022152238" evidence="1">
    <location>
        <begin position="20"/>
        <end position="402"/>
    </location>
</feature>
<evidence type="ECO:0000256" key="1">
    <source>
        <dbReference type="SAM" id="SignalP"/>
    </source>
</evidence>
<name>A0A521D8E7_9BACT</name>
<dbReference type="Proteomes" id="UP000317315">
    <property type="component" value="Unassembled WGS sequence"/>
</dbReference>
<proteinExistence type="predicted"/>
<dbReference type="InterPro" id="IPR018392">
    <property type="entry name" value="LysM"/>
</dbReference>
<evidence type="ECO:0000313" key="3">
    <source>
        <dbReference type="EMBL" id="SMO67875.1"/>
    </source>
</evidence>
<dbReference type="RefSeq" id="WP_142935867.1">
    <property type="nucleotide sequence ID" value="NZ_FXTM01000018.1"/>
</dbReference>
<dbReference type="EMBL" id="FXTM01000018">
    <property type="protein sequence ID" value="SMO67875.1"/>
    <property type="molecule type" value="Genomic_DNA"/>
</dbReference>
<dbReference type="Pfam" id="PF01476">
    <property type="entry name" value="LysM"/>
    <property type="match status" value="1"/>
</dbReference>